<dbReference type="KEGG" id="gps:C427_4883"/>
<dbReference type="Gene3D" id="3.40.190.10">
    <property type="entry name" value="Periplasmic binding protein-like II"/>
    <property type="match status" value="2"/>
</dbReference>
<dbReference type="Pfam" id="PF00497">
    <property type="entry name" value="SBP_bac_3"/>
    <property type="match status" value="1"/>
</dbReference>
<name>M4S8L5_9ALTE</name>
<feature type="domain" description="Solute-binding protein family 3/N-terminal" evidence="3">
    <location>
        <begin position="11"/>
        <end position="234"/>
    </location>
</feature>
<evidence type="ECO:0000313" key="4">
    <source>
        <dbReference type="EMBL" id="AGH46982.1"/>
    </source>
</evidence>
<dbReference type="STRING" id="1129794.C427_4883"/>
<gene>
    <name evidence="4" type="ORF">C427_4883</name>
</gene>
<organism evidence="4 5">
    <name type="scientific">Paraglaciecola psychrophila 170</name>
    <dbReference type="NCBI Taxonomy" id="1129794"/>
    <lineage>
        <taxon>Bacteria</taxon>
        <taxon>Pseudomonadati</taxon>
        <taxon>Pseudomonadota</taxon>
        <taxon>Gammaproteobacteria</taxon>
        <taxon>Alteromonadales</taxon>
        <taxon>Alteromonadaceae</taxon>
        <taxon>Paraglaciecola</taxon>
    </lineage>
</organism>
<dbReference type="PANTHER" id="PTHR35936:SF25">
    <property type="entry name" value="ABC TRANSPORTER SUBSTRATE-BINDING PROTEIN"/>
    <property type="match status" value="1"/>
</dbReference>
<evidence type="ECO:0000313" key="5">
    <source>
        <dbReference type="Proteomes" id="UP000011864"/>
    </source>
</evidence>
<evidence type="ECO:0000259" key="3">
    <source>
        <dbReference type="SMART" id="SM00062"/>
    </source>
</evidence>
<dbReference type="AlphaFoldDB" id="M4S8L5"/>
<dbReference type="SUPFAM" id="SSF53850">
    <property type="entry name" value="Periplasmic binding protein-like II"/>
    <property type="match status" value="1"/>
</dbReference>
<protein>
    <recommendedName>
        <fullName evidence="3">Solute-binding protein family 3/N-terminal domain-containing protein</fullName>
    </recommendedName>
</protein>
<dbReference type="eggNOG" id="COG0834">
    <property type="taxonomic scope" value="Bacteria"/>
</dbReference>
<proteinExistence type="inferred from homology"/>
<evidence type="ECO:0000256" key="1">
    <source>
        <dbReference type="ARBA" id="ARBA00010333"/>
    </source>
</evidence>
<dbReference type="InterPro" id="IPR001638">
    <property type="entry name" value="Solute-binding_3/MltF_N"/>
</dbReference>
<sequence length="246" mass="28518">MADEGGQAAKTLRLAVIYIEEPPFVYTTSNSEYRGIIPELAQALSRELNLELEYLPMPRKGLEQSLLNGKADVTWLSPEWVTNKEQLIFSDPVFMYREFLYSLNPFNESGKPLDWLRDKTICLREDYQYPSLDRFFVDNVARAVKVSSQVALVTLLLKKRCDLLNMNEHRAIWEINSLGIERKVWRSSKPLEETELTFVFNKKWQTKMAQVNQELSEIKRSGELSAIIKTNIHLSLLPNPKSTKFD</sequence>
<keyword evidence="5" id="KW-1185">Reference proteome</keyword>
<comment type="similarity">
    <text evidence="1">Belongs to the bacterial solute-binding protein 3 family.</text>
</comment>
<dbReference type="PATRIC" id="fig|1129794.4.peg.4867"/>
<keyword evidence="2" id="KW-0732">Signal</keyword>
<dbReference type="Proteomes" id="UP000011864">
    <property type="component" value="Chromosome"/>
</dbReference>
<reference evidence="4 5" key="1">
    <citation type="journal article" date="2013" name="Genome Announc.">
        <title>Complete Genome Sequence of Glaciecola psychrophila Strain 170T.</title>
        <authorList>
            <person name="Yin J."/>
            <person name="Chen J."/>
            <person name="Liu G."/>
            <person name="Yu Y."/>
            <person name="Song L."/>
            <person name="Wang X."/>
            <person name="Qu X."/>
        </authorList>
    </citation>
    <scope>NUCLEOTIDE SEQUENCE [LARGE SCALE GENOMIC DNA]</scope>
    <source>
        <strain evidence="4 5">170</strain>
    </source>
</reference>
<dbReference type="SMART" id="SM00062">
    <property type="entry name" value="PBPb"/>
    <property type="match status" value="1"/>
</dbReference>
<accession>M4S8L5</accession>
<dbReference type="EMBL" id="CP003837">
    <property type="protein sequence ID" value="AGH46982.1"/>
    <property type="molecule type" value="Genomic_DNA"/>
</dbReference>
<evidence type="ECO:0000256" key="2">
    <source>
        <dbReference type="ARBA" id="ARBA00022729"/>
    </source>
</evidence>
<dbReference type="HOGENOM" id="CLU_1076714_0_0_6"/>
<dbReference type="PANTHER" id="PTHR35936">
    <property type="entry name" value="MEMBRANE-BOUND LYTIC MUREIN TRANSGLYCOSYLASE F"/>
    <property type="match status" value="1"/>
</dbReference>